<dbReference type="Gene3D" id="1.10.238.10">
    <property type="entry name" value="EF-hand"/>
    <property type="match status" value="1"/>
</dbReference>
<feature type="compositionally biased region" description="Low complexity" evidence="1">
    <location>
        <begin position="199"/>
        <end position="216"/>
    </location>
</feature>
<dbReference type="Proteomes" id="UP000054270">
    <property type="component" value="Unassembled WGS sequence"/>
</dbReference>
<feature type="compositionally biased region" description="Low complexity" evidence="1">
    <location>
        <begin position="369"/>
        <end position="387"/>
    </location>
</feature>
<gene>
    <name evidence="3" type="ORF">HYPSUDRAFT_63384</name>
</gene>
<feature type="compositionally biased region" description="Pro residues" evidence="1">
    <location>
        <begin position="146"/>
        <end position="155"/>
    </location>
</feature>
<feature type="region of interest" description="Disordered" evidence="1">
    <location>
        <begin position="15"/>
        <end position="40"/>
    </location>
</feature>
<dbReference type="OrthoDB" id="10045710at2759"/>
<feature type="compositionally biased region" description="Low complexity" evidence="1">
    <location>
        <begin position="322"/>
        <end position="357"/>
    </location>
</feature>
<evidence type="ECO:0000259" key="2">
    <source>
        <dbReference type="Pfam" id="PF12763"/>
    </source>
</evidence>
<evidence type="ECO:0000256" key="1">
    <source>
        <dbReference type="SAM" id="MobiDB-lite"/>
    </source>
</evidence>
<dbReference type="InterPro" id="IPR000261">
    <property type="entry name" value="EH_dom"/>
</dbReference>
<feature type="region of interest" description="Disordered" evidence="1">
    <location>
        <begin position="89"/>
        <end position="389"/>
    </location>
</feature>
<proteinExistence type="predicted"/>
<reference evidence="4" key="1">
    <citation type="submission" date="2014-04" db="EMBL/GenBank/DDBJ databases">
        <title>Evolutionary Origins and Diversification of the Mycorrhizal Mutualists.</title>
        <authorList>
            <consortium name="DOE Joint Genome Institute"/>
            <consortium name="Mycorrhizal Genomics Consortium"/>
            <person name="Kohler A."/>
            <person name="Kuo A."/>
            <person name="Nagy L.G."/>
            <person name="Floudas D."/>
            <person name="Copeland A."/>
            <person name="Barry K.W."/>
            <person name="Cichocki N."/>
            <person name="Veneault-Fourrey C."/>
            <person name="LaButti K."/>
            <person name="Lindquist E.A."/>
            <person name="Lipzen A."/>
            <person name="Lundell T."/>
            <person name="Morin E."/>
            <person name="Murat C."/>
            <person name="Riley R."/>
            <person name="Ohm R."/>
            <person name="Sun H."/>
            <person name="Tunlid A."/>
            <person name="Henrissat B."/>
            <person name="Grigoriev I.V."/>
            <person name="Hibbett D.S."/>
            <person name="Martin F."/>
        </authorList>
    </citation>
    <scope>NUCLEOTIDE SEQUENCE [LARGE SCALE GENOMIC DNA]</scope>
    <source>
        <strain evidence="4">FD-334 SS-4</strain>
    </source>
</reference>
<dbReference type="STRING" id="945553.A0A0D2P813"/>
<evidence type="ECO:0000313" key="4">
    <source>
        <dbReference type="Proteomes" id="UP000054270"/>
    </source>
</evidence>
<protein>
    <recommendedName>
        <fullName evidence="2">EH domain-containing protein</fullName>
    </recommendedName>
</protein>
<dbReference type="SUPFAM" id="SSF47473">
    <property type="entry name" value="EF-hand"/>
    <property type="match status" value="1"/>
</dbReference>
<dbReference type="Pfam" id="PF12763">
    <property type="entry name" value="EH"/>
    <property type="match status" value="1"/>
</dbReference>
<keyword evidence="4" id="KW-1185">Reference proteome</keyword>
<feature type="compositionally biased region" description="Basic and acidic residues" evidence="1">
    <location>
        <begin position="171"/>
        <end position="182"/>
    </location>
</feature>
<feature type="region of interest" description="Disordered" evidence="1">
    <location>
        <begin position="548"/>
        <end position="580"/>
    </location>
</feature>
<name>A0A0D2P813_HYPSF</name>
<feature type="domain" description="EH" evidence="2">
    <location>
        <begin position="489"/>
        <end position="541"/>
    </location>
</feature>
<feature type="compositionally biased region" description="Polar residues" evidence="1">
    <location>
        <begin position="97"/>
        <end position="116"/>
    </location>
</feature>
<organism evidence="3 4">
    <name type="scientific">Hypholoma sublateritium (strain FD-334 SS-4)</name>
    <dbReference type="NCBI Taxonomy" id="945553"/>
    <lineage>
        <taxon>Eukaryota</taxon>
        <taxon>Fungi</taxon>
        <taxon>Dikarya</taxon>
        <taxon>Basidiomycota</taxon>
        <taxon>Agaricomycotina</taxon>
        <taxon>Agaricomycetes</taxon>
        <taxon>Agaricomycetidae</taxon>
        <taxon>Agaricales</taxon>
        <taxon>Agaricineae</taxon>
        <taxon>Strophariaceae</taxon>
        <taxon>Hypholoma</taxon>
    </lineage>
</organism>
<sequence length="580" mass="61824">MPSTTIQSRISAFESLATAPKSPPSAKHVSSSSPDRYTDILETPVSPVMAIPLKPVAIVTRPSPSPSPPNLGRKTSLIDLKDWVFDDGPVPLRNGFADSSKTPTQQVFASGQSTNGPPLISFESPPKPKPKPKPAGLTAALKTNPQLPPQLPPRKPSYTTLNPLASAPQPRRTDSLTAEHAHRYPPLAIDSDQRSQNGSTHAPSSSISSFHSVSLSEDYEPSTPGSVTSHIATFPMDALHSSPPPARRAGDSDSVSLSESYEEVSASSLASPNTERLINLAWDRAPVPRKAVPPRLPERPNSARPTTVRSPPPPAYPVARMNSGSGSSSNSPILRPTVSAASSSSSIVIPTPYVPRRAAPPPPSRSSDRSSIQSTTTTHSQSSSTHSYVSAQVPVLPILKTKRPTPVPLGVRRRYEAVFTANVVQRRRAERPDASVGEKPALLSPGEARGRRAVGWRGLSVDLITGDEMGGGPPPPGGDAVSEVVGPSEKLEGPIVRLIWRRSGLDKEMLAEIWNECDLTGQGALGVDAFVKGMWRIDEELRRAQASAIKSATRGSGGYRTQNVRAAPKLPSRPPRDILR</sequence>
<feature type="compositionally biased region" description="Polar residues" evidence="1">
    <location>
        <begin position="548"/>
        <end position="564"/>
    </location>
</feature>
<accession>A0A0D2P813</accession>
<evidence type="ECO:0000313" key="3">
    <source>
        <dbReference type="EMBL" id="KJA27124.1"/>
    </source>
</evidence>
<feature type="compositionally biased region" description="Low complexity" evidence="1">
    <location>
        <begin position="24"/>
        <end position="34"/>
    </location>
</feature>
<dbReference type="EMBL" id="KN817525">
    <property type="protein sequence ID" value="KJA27124.1"/>
    <property type="molecule type" value="Genomic_DNA"/>
</dbReference>
<feature type="compositionally biased region" description="Low complexity" evidence="1">
    <location>
        <begin position="252"/>
        <end position="271"/>
    </location>
</feature>
<dbReference type="AlphaFoldDB" id="A0A0D2P813"/>
<dbReference type="InterPro" id="IPR011992">
    <property type="entry name" value="EF-hand-dom_pair"/>
</dbReference>
<dbReference type="OMA" id="TVDHTYP"/>